<comment type="subcellular location">
    <subcellularLocation>
        <location evidence="2">Membrane</location>
        <topology evidence="2">Multi-pass membrane protein</topology>
    </subcellularLocation>
</comment>
<dbReference type="SMART" id="SM00388">
    <property type="entry name" value="HisKA"/>
    <property type="match status" value="1"/>
</dbReference>
<dbReference type="InterPro" id="IPR004358">
    <property type="entry name" value="Sig_transdc_His_kin-like_C"/>
</dbReference>
<dbReference type="EC" id="2.7.13.3" evidence="3"/>
<dbReference type="Pfam" id="PF08521">
    <property type="entry name" value="2CSK_N"/>
    <property type="match status" value="1"/>
</dbReference>
<dbReference type="PRINTS" id="PR00344">
    <property type="entry name" value="BCTRLSENSOR"/>
</dbReference>
<evidence type="ECO:0000256" key="8">
    <source>
        <dbReference type="ARBA" id="ARBA00022777"/>
    </source>
</evidence>
<comment type="catalytic activity">
    <reaction evidence="1">
        <text>ATP + protein L-histidine = ADP + protein N-phospho-L-histidine.</text>
        <dbReference type="EC" id="2.7.13.3"/>
    </reaction>
</comment>
<evidence type="ECO:0000256" key="11">
    <source>
        <dbReference type="ARBA" id="ARBA00023012"/>
    </source>
</evidence>
<dbReference type="OrthoDB" id="8554694at2"/>
<dbReference type="PATRIC" id="fig|433924.3.peg.3749"/>
<feature type="transmembrane region" description="Helical" evidence="14">
    <location>
        <begin position="21"/>
        <end position="46"/>
    </location>
</feature>
<dbReference type="InterPro" id="IPR036890">
    <property type="entry name" value="HATPase_C_sf"/>
</dbReference>
<dbReference type="InterPro" id="IPR003661">
    <property type="entry name" value="HisK_dim/P_dom"/>
</dbReference>
<evidence type="ECO:0000313" key="17">
    <source>
        <dbReference type="EMBL" id="KTT22992.1"/>
    </source>
</evidence>
<dbReference type="Pfam" id="PF02518">
    <property type="entry name" value="HATPase_c"/>
    <property type="match status" value="1"/>
</dbReference>
<dbReference type="GO" id="GO:0000155">
    <property type="term" value="F:phosphorelay sensor kinase activity"/>
    <property type="evidence" value="ECO:0007669"/>
    <property type="project" value="InterPro"/>
</dbReference>
<sequence>MTWGRRQGDRPRAAAWSLRRRLLATVAGASIAAWLVGLALVIQVAWHSASETFDDALKESARLVLRLGREPGAAAAGGRRGDALRLRIYYQLVSPEGRVLQRGEDAPSRPFVDPRAEDDEHHDVRADGRRWRVFVLRDPATGLQAQVGQPWKERLELLEDIAERLAWPALGLLLLLVGGCWIAIRRLLRPLELAAAGIAAKSPQDLSPVPADGMPRELRPILAALDGLMARLSVALEGERRFTSDAAHELRTPLAALRNRVQLLARQGHLPAEDARQLRADVDRSTQLVESLLALARLDPAQGLEAMEAVALAPLVDEALAHAQAGVADRNGSSAPPASVDTDLAVATLAGHPALLATLVRNLIDNARRYGGPGVRVRVDSRPLPGGGTRLAVRDDGPGVPPAQRRRLGERFFRVLGSGQPGNGLGLSIVARIAALHGARLHFEDGLDGRGLSAVLDFPAR</sequence>
<evidence type="ECO:0000256" key="1">
    <source>
        <dbReference type="ARBA" id="ARBA00000085"/>
    </source>
</evidence>
<dbReference type="InterPro" id="IPR003660">
    <property type="entry name" value="HAMP_dom"/>
</dbReference>
<dbReference type="Pfam" id="PF00512">
    <property type="entry name" value="HisKA"/>
    <property type="match status" value="1"/>
</dbReference>
<evidence type="ECO:0000259" key="16">
    <source>
        <dbReference type="PROSITE" id="PS50885"/>
    </source>
</evidence>
<dbReference type="InterPro" id="IPR050428">
    <property type="entry name" value="TCS_sensor_his_kinase"/>
</dbReference>
<organism evidence="17 18">
    <name type="scientific">Pseudacidovorax intermedius</name>
    <dbReference type="NCBI Taxonomy" id="433924"/>
    <lineage>
        <taxon>Bacteria</taxon>
        <taxon>Pseudomonadati</taxon>
        <taxon>Pseudomonadota</taxon>
        <taxon>Betaproteobacteria</taxon>
        <taxon>Burkholderiales</taxon>
        <taxon>Comamonadaceae</taxon>
        <taxon>Pseudacidovorax</taxon>
    </lineage>
</organism>
<evidence type="ECO:0000256" key="5">
    <source>
        <dbReference type="ARBA" id="ARBA00022679"/>
    </source>
</evidence>
<accession>A0A147H028</accession>
<feature type="region of interest" description="Disordered" evidence="13">
    <location>
        <begin position="100"/>
        <end position="121"/>
    </location>
</feature>
<evidence type="ECO:0000256" key="6">
    <source>
        <dbReference type="ARBA" id="ARBA00022692"/>
    </source>
</evidence>
<dbReference type="AlphaFoldDB" id="A0A147H028"/>
<gene>
    <name evidence="17" type="ORF">NS331_08845</name>
</gene>
<keyword evidence="12 14" id="KW-0472">Membrane</keyword>
<evidence type="ECO:0000256" key="2">
    <source>
        <dbReference type="ARBA" id="ARBA00004141"/>
    </source>
</evidence>
<dbReference type="PANTHER" id="PTHR45436">
    <property type="entry name" value="SENSOR HISTIDINE KINASE YKOH"/>
    <property type="match status" value="1"/>
</dbReference>
<dbReference type="EMBL" id="LDSL01000052">
    <property type="protein sequence ID" value="KTT22992.1"/>
    <property type="molecule type" value="Genomic_DNA"/>
</dbReference>
<dbReference type="CDD" id="cd00082">
    <property type="entry name" value="HisKA"/>
    <property type="match status" value="1"/>
</dbReference>
<keyword evidence="5" id="KW-0808">Transferase</keyword>
<dbReference type="GO" id="GO:0005886">
    <property type="term" value="C:plasma membrane"/>
    <property type="evidence" value="ECO:0007669"/>
    <property type="project" value="TreeGrafter"/>
</dbReference>
<keyword evidence="11" id="KW-0902">Two-component regulatory system</keyword>
<dbReference type="RefSeq" id="WP_058641636.1">
    <property type="nucleotide sequence ID" value="NZ_LDSL01000052.1"/>
</dbReference>
<dbReference type="PROSITE" id="PS50885">
    <property type="entry name" value="HAMP"/>
    <property type="match status" value="1"/>
</dbReference>
<evidence type="ECO:0000313" key="18">
    <source>
        <dbReference type="Proteomes" id="UP000072741"/>
    </source>
</evidence>
<dbReference type="SUPFAM" id="SSF55874">
    <property type="entry name" value="ATPase domain of HSP90 chaperone/DNA topoisomerase II/histidine kinase"/>
    <property type="match status" value="1"/>
</dbReference>
<dbReference type="PROSITE" id="PS50109">
    <property type="entry name" value="HIS_KIN"/>
    <property type="match status" value="1"/>
</dbReference>
<evidence type="ECO:0000256" key="13">
    <source>
        <dbReference type="SAM" id="MobiDB-lite"/>
    </source>
</evidence>
<dbReference type="Gene3D" id="3.30.565.10">
    <property type="entry name" value="Histidine kinase-like ATPase, C-terminal domain"/>
    <property type="match status" value="1"/>
</dbReference>
<dbReference type="SUPFAM" id="SSF47384">
    <property type="entry name" value="Homodimeric domain of signal transducing histidine kinase"/>
    <property type="match status" value="1"/>
</dbReference>
<evidence type="ECO:0000256" key="12">
    <source>
        <dbReference type="ARBA" id="ARBA00023136"/>
    </source>
</evidence>
<dbReference type="GO" id="GO:0005524">
    <property type="term" value="F:ATP binding"/>
    <property type="evidence" value="ECO:0007669"/>
    <property type="project" value="UniProtKB-KW"/>
</dbReference>
<evidence type="ECO:0000256" key="9">
    <source>
        <dbReference type="ARBA" id="ARBA00022840"/>
    </source>
</evidence>
<proteinExistence type="predicted"/>
<name>A0A147H028_9BURK</name>
<keyword evidence="10 14" id="KW-1133">Transmembrane helix</keyword>
<evidence type="ECO:0000256" key="4">
    <source>
        <dbReference type="ARBA" id="ARBA00022553"/>
    </source>
</evidence>
<evidence type="ECO:0000256" key="10">
    <source>
        <dbReference type="ARBA" id="ARBA00022989"/>
    </source>
</evidence>
<dbReference type="SMART" id="SM00387">
    <property type="entry name" value="HATPase_c"/>
    <property type="match status" value="1"/>
</dbReference>
<dbReference type="InterPro" id="IPR005467">
    <property type="entry name" value="His_kinase_dom"/>
</dbReference>
<dbReference type="InterPro" id="IPR036097">
    <property type="entry name" value="HisK_dim/P_sf"/>
</dbReference>
<keyword evidence="4" id="KW-0597">Phosphoprotein</keyword>
<protein>
    <recommendedName>
        <fullName evidence="3">histidine kinase</fullName>
        <ecNumber evidence="3">2.7.13.3</ecNumber>
    </recommendedName>
</protein>
<keyword evidence="8 17" id="KW-0418">Kinase</keyword>
<feature type="domain" description="HAMP" evidence="16">
    <location>
        <begin position="185"/>
        <end position="237"/>
    </location>
</feature>
<keyword evidence="18" id="KW-1185">Reference proteome</keyword>
<comment type="caution">
    <text evidence="17">The sequence shown here is derived from an EMBL/GenBank/DDBJ whole genome shotgun (WGS) entry which is preliminary data.</text>
</comment>
<keyword evidence="6 14" id="KW-0812">Transmembrane</keyword>
<reference evidence="17 18" key="1">
    <citation type="journal article" date="2016" name="Front. Microbiol.">
        <title>Genomic Resource of Rice Seed Associated Bacteria.</title>
        <authorList>
            <person name="Midha S."/>
            <person name="Bansal K."/>
            <person name="Sharma S."/>
            <person name="Kumar N."/>
            <person name="Patil P.P."/>
            <person name="Chaudhry V."/>
            <person name="Patil P.B."/>
        </authorList>
    </citation>
    <scope>NUCLEOTIDE SEQUENCE [LARGE SCALE GENOMIC DNA]</scope>
    <source>
        <strain evidence="17 18">NS331</strain>
    </source>
</reference>
<dbReference type="CDD" id="cd00075">
    <property type="entry name" value="HATPase"/>
    <property type="match status" value="1"/>
</dbReference>
<dbReference type="Proteomes" id="UP000072741">
    <property type="component" value="Unassembled WGS sequence"/>
</dbReference>
<keyword evidence="9" id="KW-0067">ATP-binding</keyword>
<evidence type="ECO:0000259" key="15">
    <source>
        <dbReference type="PROSITE" id="PS50109"/>
    </source>
</evidence>
<dbReference type="InterPro" id="IPR013727">
    <property type="entry name" value="2CSK_N"/>
</dbReference>
<evidence type="ECO:0000256" key="3">
    <source>
        <dbReference type="ARBA" id="ARBA00012438"/>
    </source>
</evidence>
<dbReference type="InterPro" id="IPR003594">
    <property type="entry name" value="HATPase_dom"/>
</dbReference>
<dbReference type="PANTHER" id="PTHR45436:SF14">
    <property type="entry name" value="SENSOR PROTEIN QSEC"/>
    <property type="match status" value="1"/>
</dbReference>
<keyword evidence="7" id="KW-0547">Nucleotide-binding</keyword>
<evidence type="ECO:0000256" key="14">
    <source>
        <dbReference type="SAM" id="Phobius"/>
    </source>
</evidence>
<evidence type="ECO:0000256" key="7">
    <source>
        <dbReference type="ARBA" id="ARBA00022741"/>
    </source>
</evidence>
<feature type="domain" description="Histidine kinase" evidence="15">
    <location>
        <begin position="245"/>
        <end position="461"/>
    </location>
</feature>
<dbReference type="Gene3D" id="1.10.287.130">
    <property type="match status" value="1"/>
</dbReference>